<protein>
    <recommendedName>
        <fullName evidence="2">Plus3 domain-containing protein</fullName>
    </recommendedName>
</protein>
<sequence length="826" mass="91789">FQITSLAHSRLALSSSSSSSSSSLSLSLSSTSFHLLLLLLVENSLEVEYIDSSLEICQREDINGIMTSSRTSLFEDHHGFRMCEVKMLKRGRSLLPWMLYQLVWSPRNGLRIFTGKKAKLPSPSVFDDIALTNTTTWSLIPKAIVSNTKKKKLVTVIGGSVENTKPEREEMGEDKVETNDDSEEAETRVGASKRSLDSPRGETEALLANEELRLERAGSQEEPTNLGDNRADRVEATDENDLPSPASKACERLAKAKGKEKALYDGNFNDDESFGSKVATVLVWSQGEERKEQVNFEAQHDSSFMNWISNMTKGIWKGNEEDNSPLPLTTTTSDANGQVNAIVDQPEMSGCRNTGFQSFFQSIYCQKKSDQDAVEVGNANVASLQELPERCLITRGDHVSSSGNGVAPVSEPDISSEKLELTRQVKRSLQRRNRTTKRQTSLCCLLSKQSEKQKTCCEGDEKDVQCLTNKNSGLQSLWISRFSSKSSLPQKQDLRERIITKEANDSSSDAVKIGDPPQNNAILPIVSSLRVESSEAMASLFARRLEAMKHMLPTCSLAENTEGRDGILICFYCGKKVIGYRNRSSPNISARNGREEASTLCIRSKSLGCNMPNAPPYSSAPEDRSVKHYLASTSGPKLPFRGFTDVPKAVFEAVQVLRLTRTDVLKWINSKKSVSGLEGFFLRLRLGKWAEGLGGTGYHVARIEGATEGQSSKEHPVNSSVSVKVGGMTCFVESQFISNHDFVEEELLAWWRSAAKRAGKSGVDDTLMAEELSRKIQQRKMFYIYLYVYLLGWWRNFLVDGNGTIREFPIDEKSRLLTETGRLPCI</sequence>
<proteinExistence type="predicted"/>
<dbReference type="SUPFAM" id="SSF159042">
    <property type="entry name" value="Plus3-like"/>
    <property type="match status" value="1"/>
</dbReference>
<dbReference type="Proteomes" id="UP000824890">
    <property type="component" value="Unassembled WGS sequence"/>
</dbReference>
<accession>A0ABQ7XEJ5</accession>
<feature type="non-terminal residue" evidence="3">
    <location>
        <position position="1"/>
    </location>
</feature>
<feature type="compositionally biased region" description="Basic and acidic residues" evidence="1">
    <location>
        <begin position="210"/>
        <end position="219"/>
    </location>
</feature>
<comment type="caution">
    <text evidence="3">The sequence shown here is derived from an EMBL/GenBank/DDBJ whole genome shotgun (WGS) entry which is preliminary data.</text>
</comment>
<dbReference type="InterPro" id="IPR004343">
    <property type="entry name" value="Plus-3_dom"/>
</dbReference>
<organism evidence="3 4">
    <name type="scientific">Brassica napus</name>
    <name type="common">Rape</name>
    <dbReference type="NCBI Taxonomy" id="3708"/>
    <lineage>
        <taxon>Eukaryota</taxon>
        <taxon>Viridiplantae</taxon>
        <taxon>Streptophyta</taxon>
        <taxon>Embryophyta</taxon>
        <taxon>Tracheophyta</taxon>
        <taxon>Spermatophyta</taxon>
        <taxon>Magnoliopsida</taxon>
        <taxon>eudicotyledons</taxon>
        <taxon>Gunneridae</taxon>
        <taxon>Pentapetalae</taxon>
        <taxon>rosids</taxon>
        <taxon>malvids</taxon>
        <taxon>Brassicales</taxon>
        <taxon>Brassicaceae</taxon>
        <taxon>Brassiceae</taxon>
        <taxon>Brassica</taxon>
    </lineage>
</organism>
<keyword evidence="4" id="KW-1185">Reference proteome</keyword>
<dbReference type="Pfam" id="PF03126">
    <property type="entry name" value="Plus-3"/>
    <property type="match status" value="1"/>
</dbReference>
<dbReference type="PROSITE" id="PS51360">
    <property type="entry name" value="PLUS3"/>
    <property type="match status" value="1"/>
</dbReference>
<evidence type="ECO:0000256" key="1">
    <source>
        <dbReference type="SAM" id="MobiDB-lite"/>
    </source>
</evidence>
<name>A0ABQ7XEJ5_BRANA</name>
<reference evidence="3 4" key="1">
    <citation type="submission" date="2021-05" db="EMBL/GenBank/DDBJ databases">
        <title>Genome Assembly of Synthetic Allotetraploid Brassica napus Reveals Homoeologous Exchanges between Subgenomes.</title>
        <authorList>
            <person name="Davis J.T."/>
        </authorList>
    </citation>
    <scope>NUCLEOTIDE SEQUENCE [LARGE SCALE GENOMIC DNA]</scope>
    <source>
        <strain evidence="4">cv. Da-Ae</strain>
        <tissue evidence="3">Seedling</tissue>
    </source>
</reference>
<evidence type="ECO:0000313" key="3">
    <source>
        <dbReference type="EMBL" id="KAH0854364.1"/>
    </source>
</evidence>
<dbReference type="PANTHER" id="PTHR38940">
    <property type="entry name" value="PLUS3 DOMAIN-CONTAINING PROTEIN"/>
    <property type="match status" value="1"/>
</dbReference>
<dbReference type="PANTHER" id="PTHR38940:SF4">
    <property type="entry name" value="OS01G0775100 PROTEIN"/>
    <property type="match status" value="1"/>
</dbReference>
<feature type="compositionally biased region" description="Basic and acidic residues" evidence="1">
    <location>
        <begin position="194"/>
        <end position="203"/>
    </location>
</feature>
<dbReference type="Gene3D" id="3.90.70.200">
    <property type="entry name" value="Plus-3 domain"/>
    <property type="match status" value="1"/>
</dbReference>
<dbReference type="InterPro" id="IPR036128">
    <property type="entry name" value="Plus3-like_sf"/>
</dbReference>
<evidence type="ECO:0000313" key="4">
    <source>
        <dbReference type="Proteomes" id="UP000824890"/>
    </source>
</evidence>
<evidence type="ECO:0000259" key="2">
    <source>
        <dbReference type="PROSITE" id="PS51360"/>
    </source>
</evidence>
<dbReference type="EMBL" id="JAGKQM010000451">
    <property type="protein sequence ID" value="KAH0854364.1"/>
    <property type="molecule type" value="Genomic_DNA"/>
</dbReference>
<feature type="region of interest" description="Disordered" evidence="1">
    <location>
        <begin position="162"/>
        <end position="245"/>
    </location>
</feature>
<feature type="compositionally biased region" description="Basic and acidic residues" evidence="1">
    <location>
        <begin position="164"/>
        <end position="178"/>
    </location>
</feature>
<gene>
    <name evidence="3" type="ORF">HID58_078940</name>
</gene>
<dbReference type="SMART" id="SM00719">
    <property type="entry name" value="Plus3"/>
    <property type="match status" value="1"/>
</dbReference>
<feature type="domain" description="Plus3" evidence="2">
    <location>
        <begin position="648"/>
        <end position="784"/>
    </location>
</feature>